<evidence type="ECO:0000313" key="1">
    <source>
        <dbReference type="EMBL" id="CAK65457.1"/>
    </source>
</evidence>
<dbReference type="InParanoid" id="A0C3U0"/>
<organism evidence="1 2">
    <name type="scientific">Paramecium tetraurelia</name>
    <dbReference type="NCBI Taxonomy" id="5888"/>
    <lineage>
        <taxon>Eukaryota</taxon>
        <taxon>Sar</taxon>
        <taxon>Alveolata</taxon>
        <taxon>Ciliophora</taxon>
        <taxon>Intramacronucleata</taxon>
        <taxon>Oligohymenophorea</taxon>
        <taxon>Peniculida</taxon>
        <taxon>Parameciidae</taxon>
        <taxon>Paramecium</taxon>
    </lineage>
</organism>
<dbReference type="RefSeq" id="XP_001432854.1">
    <property type="nucleotide sequence ID" value="XM_001432817.1"/>
</dbReference>
<evidence type="ECO:0000313" key="2">
    <source>
        <dbReference type="Proteomes" id="UP000000600"/>
    </source>
</evidence>
<name>A0C3U0_PARTE</name>
<protein>
    <submittedName>
        <fullName evidence="1">Uncharacterized protein</fullName>
    </submittedName>
</protein>
<proteinExistence type="predicted"/>
<reference evidence="1 2" key="1">
    <citation type="journal article" date="2006" name="Nature">
        <title>Global trends of whole-genome duplications revealed by the ciliate Paramecium tetraurelia.</title>
        <authorList>
            <consortium name="Genoscope"/>
            <person name="Aury J.-M."/>
            <person name="Jaillon O."/>
            <person name="Duret L."/>
            <person name="Noel B."/>
            <person name="Jubin C."/>
            <person name="Porcel B.M."/>
            <person name="Segurens B."/>
            <person name="Daubin V."/>
            <person name="Anthouard V."/>
            <person name="Aiach N."/>
            <person name="Arnaiz O."/>
            <person name="Billaut A."/>
            <person name="Beisson J."/>
            <person name="Blanc I."/>
            <person name="Bouhouche K."/>
            <person name="Camara F."/>
            <person name="Duharcourt S."/>
            <person name="Guigo R."/>
            <person name="Gogendeau D."/>
            <person name="Katinka M."/>
            <person name="Keller A.-M."/>
            <person name="Kissmehl R."/>
            <person name="Klotz C."/>
            <person name="Koll F."/>
            <person name="Le Moue A."/>
            <person name="Lepere C."/>
            <person name="Malinsky S."/>
            <person name="Nowacki M."/>
            <person name="Nowak J.K."/>
            <person name="Plattner H."/>
            <person name="Poulain J."/>
            <person name="Ruiz F."/>
            <person name="Serrano V."/>
            <person name="Zagulski M."/>
            <person name="Dessen P."/>
            <person name="Betermier M."/>
            <person name="Weissenbach J."/>
            <person name="Scarpelli C."/>
            <person name="Schachter V."/>
            <person name="Sperling L."/>
            <person name="Meyer E."/>
            <person name="Cohen J."/>
            <person name="Wincker P."/>
        </authorList>
    </citation>
    <scope>NUCLEOTIDE SEQUENCE [LARGE SCALE GENOMIC DNA]</scope>
    <source>
        <strain evidence="1 2">Stock d4-2</strain>
    </source>
</reference>
<dbReference type="HOGENOM" id="CLU_2138331_0_0_1"/>
<dbReference type="EMBL" id="CT868039">
    <property type="protein sequence ID" value="CAK65457.1"/>
    <property type="molecule type" value="Genomic_DNA"/>
</dbReference>
<dbReference type="GeneID" id="5018613"/>
<dbReference type="KEGG" id="ptm:GSPATT00034936001"/>
<dbReference type="AlphaFoldDB" id="A0C3U0"/>
<accession>A0C3U0</accession>
<gene>
    <name evidence="1" type="ORF">GSPATT00034936001</name>
</gene>
<keyword evidence="2" id="KW-1185">Reference proteome</keyword>
<sequence length="113" mass="13857">MLTKKIIWFTGQNEEEKNNTNFNYKERTSQKKSYIIWVIKVWQELLLLLNAEVSNLMIEIRLSESYNSKFLFSEQIYCQINLIECKFILQSHYEVYYETMYKENKVIYKETQL</sequence>
<dbReference type="Proteomes" id="UP000000600">
    <property type="component" value="Unassembled WGS sequence"/>
</dbReference>